<name>A0A1W1IAV7_9BACT</name>
<evidence type="ECO:0000256" key="1">
    <source>
        <dbReference type="SAM" id="MobiDB-lite"/>
    </source>
</evidence>
<feature type="transmembrane region" description="Helical" evidence="2">
    <location>
        <begin position="12"/>
        <end position="31"/>
    </location>
</feature>
<dbReference type="STRING" id="1325564.NSJP_4001"/>
<dbReference type="RefSeq" id="WP_080888302.1">
    <property type="nucleotide sequence ID" value="NZ_LT828648.1"/>
</dbReference>
<dbReference type="KEGG" id="nja:NSJP_4001"/>
<evidence type="ECO:0000313" key="3">
    <source>
        <dbReference type="EMBL" id="SLM50168.1"/>
    </source>
</evidence>
<feature type="region of interest" description="Disordered" evidence="1">
    <location>
        <begin position="166"/>
        <end position="208"/>
    </location>
</feature>
<gene>
    <name evidence="3" type="ORF">NSJP_4001</name>
</gene>
<dbReference type="Proteomes" id="UP000192042">
    <property type="component" value="Chromosome I"/>
</dbReference>
<dbReference type="EMBL" id="LT828648">
    <property type="protein sequence ID" value="SLM50168.1"/>
    <property type="molecule type" value="Genomic_DNA"/>
</dbReference>
<keyword evidence="2" id="KW-0472">Membrane</keyword>
<dbReference type="OrthoDB" id="5608857at2"/>
<keyword evidence="2" id="KW-0812">Transmembrane</keyword>
<dbReference type="AlphaFoldDB" id="A0A1W1IAV7"/>
<evidence type="ECO:0008006" key="5">
    <source>
        <dbReference type="Google" id="ProtNLM"/>
    </source>
</evidence>
<feature type="compositionally biased region" description="Low complexity" evidence="1">
    <location>
        <begin position="180"/>
        <end position="194"/>
    </location>
</feature>
<keyword evidence="2" id="KW-1133">Transmembrane helix</keyword>
<proteinExistence type="predicted"/>
<keyword evidence="4" id="KW-1185">Reference proteome</keyword>
<organism evidence="3 4">
    <name type="scientific">Nitrospira japonica</name>
    <dbReference type="NCBI Taxonomy" id="1325564"/>
    <lineage>
        <taxon>Bacteria</taxon>
        <taxon>Pseudomonadati</taxon>
        <taxon>Nitrospirota</taxon>
        <taxon>Nitrospiria</taxon>
        <taxon>Nitrospirales</taxon>
        <taxon>Nitrospiraceae</taxon>
        <taxon>Nitrospira</taxon>
    </lineage>
</organism>
<protein>
    <recommendedName>
        <fullName evidence="5">Type II secretion system protein</fullName>
    </recommendedName>
</protein>
<evidence type="ECO:0000313" key="4">
    <source>
        <dbReference type="Proteomes" id="UP000192042"/>
    </source>
</evidence>
<sequence length="208" mass="23035">MGRLFGDERGITYLFLMFAIVLIGIATTTAAKQWKGMIQREQEADLLTKGIEIQNALALYSATMKAGRVTQGEVYPQSLVELTRLPKPFLRKAYRDPMTHGEWEYLKGPYGGIMGVRSRSVAEPIRKHEFPLPVRHFDGKKSYRDWIFQFPNPSMAGAFPSTVPVNVPPPNAMNQFPTGSNQSNQANSQPSDSSGPSGNIMVPPASSF</sequence>
<reference evidence="3 4" key="1">
    <citation type="submission" date="2017-03" db="EMBL/GenBank/DDBJ databases">
        <authorList>
            <person name="Afonso C.L."/>
            <person name="Miller P.J."/>
            <person name="Scott M.A."/>
            <person name="Spackman E."/>
            <person name="Goraichik I."/>
            <person name="Dimitrov K.M."/>
            <person name="Suarez D.L."/>
            <person name="Swayne D.E."/>
        </authorList>
    </citation>
    <scope>NUCLEOTIDE SEQUENCE [LARGE SCALE GENOMIC DNA]</scope>
    <source>
        <strain evidence="3">Genome sequencing of Nitrospira japonica strain NJ11</strain>
    </source>
</reference>
<evidence type="ECO:0000256" key="2">
    <source>
        <dbReference type="SAM" id="Phobius"/>
    </source>
</evidence>
<accession>A0A1W1IAV7</accession>